<dbReference type="InterPro" id="IPR036465">
    <property type="entry name" value="vWFA_dom_sf"/>
</dbReference>
<feature type="region of interest" description="Disordered" evidence="2">
    <location>
        <begin position="466"/>
        <end position="485"/>
    </location>
</feature>
<keyword evidence="1" id="KW-0479">Metal-binding</keyword>
<keyword evidence="1" id="KW-0862">Zinc</keyword>
<evidence type="ECO:0000259" key="4">
    <source>
        <dbReference type="PROSITE" id="PS50089"/>
    </source>
</evidence>
<feature type="domain" description="VWFA" evidence="5">
    <location>
        <begin position="806"/>
        <end position="980"/>
    </location>
</feature>
<gene>
    <name evidence="6" type="ORF">BUALT_Bualt11G0063400</name>
</gene>
<protein>
    <submittedName>
        <fullName evidence="6">Uncharacterized protein</fullName>
    </submittedName>
</protein>
<evidence type="ECO:0000313" key="7">
    <source>
        <dbReference type="Proteomes" id="UP000826271"/>
    </source>
</evidence>
<organism evidence="6 7">
    <name type="scientific">Buddleja alternifolia</name>
    <dbReference type="NCBI Taxonomy" id="168488"/>
    <lineage>
        <taxon>Eukaryota</taxon>
        <taxon>Viridiplantae</taxon>
        <taxon>Streptophyta</taxon>
        <taxon>Embryophyta</taxon>
        <taxon>Tracheophyta</taxon>
        <taxon>Spermatophyta</taxon>
        <taxon>Magnoliopsida</taxon>
        <taxon>eudicotyledons</taxon>
        <taxon>Gunneridae</taxon>
        <taxon>Pentapetalae</taxon>
        <taxon>asterids</taxon>
        <taxon>lamiids</taxon>
        <taxon>Lamiales</taxon>
        <taxon>Scrophulariaceae</taxon>
        <taxon>Buddlejeae</taxon>
        <taxon>Buddleja</taxon>
    </lineage>
</organism>
<feature type="domain" description="RING-type" evidence="4">
    <location>
        <begin position="631"/>
        <end position="677"/>
    </location>
</feature>
<dbReference type="InterPro" id="IPR057427">
    <property type="entry name" value="WAV3_C"/>
</dbReference>
<name>A0AAV6WTD1_9LAMI</name>
<keyword evidence="7" id="KW-1185">Reference proteome</keyword>
<evidence type="ECO:0000256" key="3">
    <source>
        <dbReference type="SAM" id="Phobius"/>
    </source>
</evidence>
<dbReference type="SUPFAM" id="SSF57850">
    <property type="entry name" value="RING/U-box"/>
    <property type="match status" value="1"/>
</dbReference>
<dbReference type="InterPro" id="IPR051266">
    <property type="entry name" value="CLCR"/>
</dbReference>
<dbReference type="InterPro" id="IPR025558">
    <property type="entry name" value="DUF4283"/>
</dbReference>
<dbReference type="Gene3D" id="3.40.50.410">
    <property type="entry name" value="von Willebrand factor, type A domain"/>
    <property type="match status" value="1"/>
</dbReference>
<accession>A0AAV6WTD1</accession>
<dbReference type="SMART" id="SM00327">
    <property type="entry name" value="VWA"/>
    <property type="match status" value="1"/>
</dbReference>
<dbReference type="Pfam" id="PF25243">
    <property type="entry name" value="WAV3_C"/>
    <property type="match status" value="1"/>
</dbReference>
<evidence type="ECO:0000259" key="5">
    <source>
        <dbReference type="PROSITE" id="PS50234"/>
    </source>
</evidence>
<feature type="compositionally biased region" description="Low complexity" evidence="2">
    <location>
        <begin position="512"/>
        <end position="523"/>
    </location>
</feature>
<feature type="region of interest" description="Disordered" evidence="2">
    <location>
        <begin position="388"/>
        <end position="409"/>
    </location>
</feature>
<dbReference type="Gene3D" id="3.30.40.10">
    <property type="entry name" value="Zinc/RING finger domain, C3HC4 (zinc finger)"/>
    <property type="match status" value="1"/>
</dbReference>
<dbReference type="Pfam" id="PF14111">
    <property type="entry name" value="DUF4283"/>
    <property type="match status" value="1"/>
</dbReference>
<feature type="region of interest" description="Disordered" evidence="2">
    <location>
        <begin position="491"/>
        <end position="531"/>
    </location>
</feature>
<dbReference type="SMART" id="SM00184">
    <property type="entry name" value="RING"/>
    <property type="match status" value="1"/>
</dbReference>
<keyword evidence="3" id="KW-0812">Transmembrane</keyword>
<sequence>MEPLPTEDFAGKAASSNVNTAPNPPSYAEKLLSNSLPPEVVARSAKKAFVPGVDSKVIGTSALFNGRKTIFLSKEDDDFMAAPFQYALVGKFSHGYPSMQRLRSKFETLGLNKGFNIGILDHKHVWIRLFDPNDYARIWMKQTWYFDGFPMRVLKWTSEFNPNEESPIMPIWIKIFGLRPHWFHRQFLYHVASMIGKPVKLDEATTDIANPMVARICVELNVLDKLQPDILIRINGKMIFLKVQYEGIPQYCKICRHRGHSMAACFLREENTGDNNDTQTTVEHQVDLRTVLQKKRGNQPEIGPQHKDADGLQDNEKPNDINDQDVMLSSTKRDYLTENERQFQNSHQEENNSETMVRNTEDNFVNLESNETRMVDIQGQKYKVLVSDPNTSKRNTNESPKGNSIRESGYPEEIRRQRELELVVSSPTANEGNHVDDFTLGHDIGVPDNGGIDIDSEQTESVEQWQEVTSRKHRRATSLDEQPRWRKAFCTSIPKAQDPDSPIIKPDPSPSPRSFGRFFSNPSTPRPPLRCRTAPPNDVVTSKSAPQSPKLQCKTTKFFPHHRSTPSSPRSPSAFSLIKSTIGLSKVYIHTYIYIYIICCIYLYIYIYYFQCCHRLLMILLYYVLYQQSRCGICLQRVKTGEGTAIFTAKCGHAFHFPCITAHVNNHHASLTCPNCSLTWKEIHLFQDHHPKIIQRRQMRDSNSKNDCRSVLNLKVYNDDEPLSLPTCGARFNPIPESDETEDENEAFPGFYASKSVIAAEMRGNVEVAVSPETAVVSVGKSCKTYAVVLKIKAPLAAASTRAPVDLVTVLDVSRSVAAEKLYLMKRVMRVLVSSLSAADRLSIVAFSAASKRLSPLRRMNAAGKRSARRIIDAIVALDCAATSAADSIKKAAKVIDDRREKNPAASIVLFSDGHRNSPIVTSTSFSDLDIPVHSVSLSAWLNASPDDTFAKCIAGLVTVVIQDLKIQLGLKSGSPAAEISAVYSYHKGKPALLGSGSSWCRVGCLHSEEEIELLIELRVPSLISGAQSLLSVRCSYKDPSTQRPVPDEERALPIPHPRAVGSSTRETQRLKCLFVTTRAVAESRRLVERDDVAGAHYMLASARALVLQMGSGLGDEIVRGLEAELAELKWKRKAQPQPRLRESEEKAEPLTPTSAWRAAERLAKVAIIRKSLNRVSDLHGFENARF</sequence>
<dbReference type="PROSITE" id="PS50089">
    <property type="entry name" value="ZF_RING_2"/>
    <property type="match status" value="1"/>
</dbReference>
<proteinExistence type="predicted"/>
<feature type="region of interest" description="Disordered" evidence="2">
    <location>
        <begin position="1133"/>
        <end position="1153"/>
    </location>
</feature>
<dbReference type="InterPro" id="IPR001841">
    <property type="entry name" value="Znf_RING"/>
</dbReference>
<dbReference type="SUPFAM" id="SSF53300">
    <property type="entry name" value="vWA-like"/>
    <property type="match status" value="1"/>
</dbReference>
<dbReference type="Pfam" id="PF13519">
    <property type="entry name" value="VWA_2"/>
    <property type="match status" value="1"/>
</dbReference>
<comment type="caution">
    <text evidence="6">The sequence shown here is derived from an EMBL/GenBank/DDBJ whole genome shotgun (WGS) entry which is preliminary data.</text>
</comment>
<dbReference type="Pfam" id="PF17123">
    <property type="entry name" value="zf-RING_11"/>
    <property type="match status" value="1"/>
</dbReference>
<dbReference type="InterPro" id="IPR013083">
    <property type="entry name" value="Znf_RING/FYVE/PHD"/>
</dbReference>
<feature type="transmembrane region" description="Helical" evidence="3">
    <location>
        <begin position="831"/>
        <end position="850"/>
    </location>
</feature>
<feature type="transmembrane region" description="Helical" evidence="3">
    <location>
        <begin position="587"/>
        <end position="609"/>
    </location>
</feature>
<feature type="region of interest" description="Disordered" evidence="2">
    <location>
        <begin position="1"/>
        <end position="24"/>
    </location>
</feature>
<evidence type="ECO:0000313" key="6">
    <source>
        <dbReference type="EMBL" id="KAG8373806.1"/>
    </source>
</evidence>
<dbReference type="InterPro" id="IPR002035">
    <property type="entry name" value="VWF_A"/>
</dbReference>
<dbReference type="GO" id="GO:0008270">
    <property type="term" value="F:zinc ion binding"/>
    <property type="evidence" value="ECO:0007669"/>
    <property type="project" value="UniProtKB-KW"/>
</dbReference>
<dbReference type="PANTHER" id="PTHR10579:SF59">
    <property type="entry name" value="E3 UBIQUITIN-PROTEIN LIGASE EDA40-RELATED"/>
    <property type="match status" value="1"/>
</dbReference>
<evidence type="ECO:0000256" key="2">
    <source>
        <dbReference type="SAM" id="MobiDB-lite"/>
    </source>
</evidence>
<keyword evidence="3" id="KW-1133">Transmembrane helix</keyword>
<feature type="region of interest" description="Disordered" evidence="2">
    <location>
        <begin position="293"/>
        <end position="326"/>
    </location>
</feature>
<dbReference type="AlphaFoldDB" id="A0AAV6WTD1"/>
<feature type="compositionally biased region" description="Basic and acidic residues" evidence="2">
    <location>
        <begin position="304"/>
        <end position="320"/>
    </location>
</feature>
<dbReference type="PROSITE" id="PS50234">
    <property type="entry name" value="VWFA"/>
    <property type="match status" value="1"/>
</dbReference>
<reference evidence="6" key="1">
    <citation type="submission" date="2019-10" db="EMBL/GenBank/DDBJ databases">
        <authorList>
            <person name="Zhang R."/>
            <person name="Pan Y."/>
            <person name="Wang J."/>
            <person name="Ma R."/>
            <person name="Yu S."/>
        </authorList>
    </citation>
    <scope>NUCLEOTIDE SEQUENCE</scope>
    <source>
        <strain evidence="6">LA-IB0</strain>
        <tissue evidence="6">Leaf</tissue>
    </source>
</reference>
<keyword evidence="3" id="KW-0472">Membrane</keyword>
<dbReference type="EMBL" id="WHWC01000011">
    <property type="protein sequence ID" value="KAG8373806.1"/>
    <property type="molecule type" value="Genomic_DNA"/>
</dbReference>
<feature type="compositionally biased region" description="Polar residues" evidence="2">
    <location>
        <begin position="388"/>
        <end position="406"/>
    </location>
</feature>
<evidence type="ECO:0000256" key="1">
    <source>
        <dbReference type="PROSITE-ProRule" id="PRU00175"/>
    </source>
</evidence>
<dbReference type="PANTHER" id="PTHR10579">
    <property type="entry name" value="CALCIUM-ACTIVATED CHLORIDE CHANNEL REGULATOR"/>
    <property type="match status" value="1"/>
</dbReference>
<feature type="compositionally biased region" description="Basic and acidic residues" evidence="2">
    <location>
        <begin position="1140"/>
        <end position="1149"/>
    </location>
</feature>
<dbReference type="Proteomes" id="UP000826271">
    <property type="component" value="Unassembled WGS sequence"/>
</dbReference>
<keyword evidence="1" id="KW-0863">Zinc-finger</keyword>